<dbReference type="EMBL" id="AOLH01000023">
    <property type="protein sequence ID" value="ELZ71307.1"/>
    <property type="molecule type" value="Genomic_DNA"/>
</dbReference>
<protein>
    <submittedName>
        <fullName evidence="2">Uncharacterized protein</fullName>
    </submittedName>
</protein>
<evidence type="ECO:0000313" key="3">
    <source>
        <dbReference type="Proteomes" id="UP000011535"/>
    </source>
</evidence>
<dbReference type="Proteomes" id="UP000011535">
    <property type="component" value="Unassembled WGS sequence"/>
</dbReference>
<organism evidence="2 3">
    <name type="scientific">Haloferax lucentense (strain DSM 14919 / JCM 9276 / NCIMB 13854 / Aa 2.2)</name>
    <name type="common">Haloferax alicantei</name>
    <dbReference type="NCBI Taxonomy" id="1230452"/>
    <lineage>
        <taxon>Archaea</taxon>
        <taxon>Methanobacteriati</taxon>
        <taxon>Methanobacteriota</taxon>
        <taxon>Stenosarchaea group</taxon>
        <taxon>Halobacteria</taxon>
        <taxon>Halobacteriales</taxon>
        <taxon>Haloferacaceae</taxon>
        <taxon>Haloferax</taxon>
    </lineage>
</organism>
<reference evidence="2 3" key="1">
    <citation type="journal article" date="2014" name="PLoS Genet.">
        <title>Phylogenetically driven sequencing of extremely halophilic archaea reveals strategies for static and dynamic osmo-response.</title>
        <authorList>
            <person name="Becker E.A."/>
            <person name="Seitzer P.M."/>
            <person name="Tritt A."/>
            <person name="Larsen D."/>
            <person name="Krusor M."/>
            <person name="Yao A.I."/>
            <person name="Wu D."/>
            <person name="Madern D."/>
            <person name="Eisen J.A."/>
            <person name="Darling A.E."/>
            <person name="Facciotti M.T."/>
        </authorList>
    </citation>
    <scope>NUCLEOTIDE SEQUENCE [LARGE SCALE GENOMIC DNA]</scope>
    <source>
        <strain evidence="3">DSM 14919 / CCM 7023 / CIP 107410 / JCM 9276 / NCIMB 13854 / Aa 2.2</strain>
    </source>
</reference>
<name>M0GID3_HALL2</name>
<feature type="compositionally biased region" description="Basic and acidic residues" evidence="1">
    <location>
        <begin position="92"/>
        <end position="104"/>
    </location>
</feature>
<gene>
    <name evidence="2" type="ORF">C456_14948</name>
</gene>
<comment type="caution">
    <text evidence="2">The sequence shown here is derived from an EMBL/GenBank/DDBJ whole genome shotgun (WGS) entry which is preliminary data.</text>
</comment>
<feature type="region of interest" description="Disordered" evidence="1">
    <location>
        <begin position="91"/>
        <end position="118"/>
    </location>
</feature>
<accession>M0GID3</accession>
<dbReference type="AlphaFoldDB" id="M0GID3"/>
<sequence>MRVGTGDKRAVDSLPDETETAVWAGDSGLRCTNPTDYEDFFGDDVDLSPVTKPDGREGPPTVVFEPGDELPLEMAQGLYSSFSDRVIAFDGDGNRLDRPDKSENETAVAQWTSGLAVR</sequence>
<proteinExistence type="predicted"/>
<evidence type="ECO:0000256" key="1">
    <source>
        <dbReference type="SAM" id="MobiDB-lite"/>
    </source>
</evidence>
<feature type="compositionally biased region" description="Polar residues" evidence="1">
    <location>
        <begin position="105"/>
        <end position="118"/>
    </location>
</feature>
<evidence type="ECO:0000313" key="2">
    <source>
        <dbReference type="EMBL" id="ELZ71307.1"/>
    </source>
</evidence>